<evidence type="ECO:0000313" key="2">
    <source>
        <dbReference type="EMBL" id="QGI24659.1"/>
    </source>
</evidence>
<dbReference type="EMBL" id="MW438345">
    <property type="protein sequence ID" value="QQW50210.1"/>
    <property type="molecule type" value="Genomic_DNA"/>
</dbReference>
<evidence type="ECO:0000313" key="4">
    <source>
        <dbReference type="EMBL" id="QQW50210.1"/>
    </source>
</evidence>
<dbReference type="EMBL" id="MK922345">
    <property type="protein sequence ID" value="QGI24659.1"/>
    <property type="molecule type" value="Genomic_DNA"/>
</dbReference>
<protein>
    <submittedName>
        <fullName evidence="2">Uncharacterized protein</fullName>
    </submittedName>
</protein>
<dbReference type="EMBL" id="MW438346">
    <property type="protein sequence ID" value="QQW50254.1"/>
    <property type="molecule type" value="Genomic_DNA"/>
</dbReference>
<name>A0A649UBW1_AURAN</name>
<evidence type="ECO:0000313" key="7">
    <source>
        <dbReference type="EMBL" id="QQW50342.1"/>
    </source>
</evidence>
<keyword evidence="1" id="KW-0472">Membrane</keyword>
<dbReference type="EMBL" id="MW438344">
    <property type="protein sequence ID" value="QQW50167.1"/>
    <property type="molecule type" value="Genomic_DNA"/>
</dbReference>
<reference evidence="2" key="1">
    <citation type="journal article" date="2019" name="J. Appl. Phycol.">
        <title>Construction and comparative analysis of mitochondrial genome in the brown tide forming alga Aureococcus anophagefferens (Pelagophyceae, Ochrophyta).</title>
        <authorList>
            <person name="Liu F."/>
            <person name="Liu S."/>
            <person name="Huang T."/>
            <person name="Chen N."/>
        </authorList>
    </citation>
    <scope>NUCLEOTIDE SEQUENCE</scope>
</reference>
<organism evidence="2">
    <name type="scientific">Aureococcus anophagefferens</name>
    <name type="common">Harmful bloom alga</name>
    <dbReference type="NCBI Taxonomy" id="44056"/>
    <lineage>
        <taxon>Eukaryota</taxon>
        <taxon>Sar</taxon>
        <taxon>Stramenopiles</taxon>
        <taxon>Ochrophyta</taxon>
        <taxon>Pelagophyceae</taxon>
        <taxon>Pelagomonadales</taxon>
        <taxon>Pelagomonadaceae</taxon>
        <taxon>Aureococcus</taxon>
    </lineage>
</organism>
<evidence type="ECO:0000256" key="1">
    <source>
        <dbReference type="SAM" id="Phobius"/>
    </source>
</evidence>
<sequence length="95" mass="11059">MIELPHSLSFFSANLFCDLMFIPGFFIIFGGFVTAHFICCFRLKEISFFSSLVPLSSLLNKFILNCLQIERGFFSRFCSNFFFTFFFSIEISRGL</sequence>
<evidence type="ECO:0000313" key="5">
    <source>
        <dbReference type="EMBL" id="QQW50254.1"/>
    </source>
</evidence>
<accession>A0A649UBW1</accession>
<keyword evidence="2" id="KW-0496">Mitochondrion</keyword>
<geneLocation type="mitochondrion" evidence="2"/>
<keyword evidence="1" id="KW-0812">Transmembrane</keyword>
<proteinExistence type="predicted"/>
<evidence type="ECO:0000313" key="6">
    <source>
        <dbReference type="EMBL" id="QQW50298.1"/>
    </source>
</evidence>
<reference evidence="3" key="2">
    <citation type="journal article" date="2021" name="Genome Biol. Evol.">
        <title>Mitochondrial genome evolution in pelagophyte algae.</title>
        <authorList>
            <person name="Sibbald S.J."/>
            <person name="Lawton M."/>
            <person name="Archibald J.M."/>
        </authorList>
    </citation>
    <scope>NUCLEOTIDE SEQUENCE</scope>
    <source>
        <strain evidence="4">CCMP1707</strain>
        <strain evidence="5">CCMP1708</strain>
        <strain evidence="3">CCMP1850</strain>
        <strain evidence="7">CCMP1984</strain>
        <strain evidence="6">CCMP3368</strain>
    </source>
</reference>
<dbReference type="EMBL" id="MW438348">
    <property type="protein sequence ID" value="QQW50342.1"/>
    <property type="molecule type" value="Genomic_DNA"/>
</dbReference>
<evidence type="ECO:0000313" key="3">
    <source>
        <dbReference type="EMBL" id="QQW50167.1"/>
    </source>
</evidence>
<dbReference type="AlphaFoldDB" id="A0A649UBW1"/>
<dbReference type="EMBL" id="MW438347">
    <property type="protein sequence ID" value="QQW50298.1"/>
    <property type="molecule type" value="Genomic_DNA"/>
</dbReference>
<gene>
    <name evidence="2" type="primary">orf95</name>
</gene>
<keyword evidence="1" id="KW-1133">Transmembrane helix</keyword>
<feature type="transmembrane region" description="Helical" evidence="1">
    <location>
        <begin position="20"/>
        <end position="41"/>
    </location>
</feature>